<keyword evidence="2" id="KW-1185">Reference proteome</keyword>
<dbReference type="EnsemblMetazoa" id="MESCA000342-RA">
    <property type="protein sequence ID" value="MESCA000342-PA"/>
    <property type="gene ID" value="MESCA000342"/>
</dbReference>
<name>T1GAT1_MEGSC</name>
<reference evidence="1" key="2">
    <citation type="submission" date="2015-06" db="UniProtKB">
        <authorList>
            <consortium name="EnsemblMetazoa"/>
        </authorList>
    </citation>
    <scope>IDENTIFICATION</scope>
</reference>
<reference evidence="2" key="1">
    <citation type="submission" date="2013-02" db="EMBL/GenBank/DDBJ databases">
        <authorList>
            <person name="Hughes D."/>
        </authorList>
    </citation>
    <scope>NUCLEOTIDE SEQUENCE</scope>
    <source>
        <strain>Durham</strain>
        <strain evidence="2">NC isolate 2 -- Noor lab</strain>
    </source>
</reference>
<accession>T1GAT1</accession>
<dbReference type="EMBL" id="CAQQ02013289">
    <property type="status" value="NOT_ANNOTATED_CDS"/>
    <property type="molecule type" value="Genomic_DNA"/>
</dbReference>
<evidence type="ECO:0000313" key="1">
    <source>
        <dbReference type="EnsemblMetazoa" id="MESCA000342-PA"/>
    </source>
</evidence>
<protein>
    <submittedName>
        <fullName evidence="1">Uncharacterized protein</fullName>
    </submittedName>
</protein>
<sequence length="83" mass="9866">MYSGLTFQFSSRIVPCSSLKEDELDRMMIMRTKDTKTALKSKEMVEKKRIWQKIMLKTAGRSARAHWKKRNFYRKKRSFCPGG</sequence>
<evidence type="ECO:0000313" key="2">
    <source>
        <dbReference type="Proteomes" id="UP000015102"/>
    </source>
</evidence>
<proteinExistence type="predicted"/>
<organism evidence="1 2">
    <name type="scientific">Megaselia scalaris</name>
    <name type="common">Humpbacked fly</name>
    <name type="synonym">Phora scalaris</name>
    <dbReference type="NCBI Taxonomy" id="36166"/>
    <lineage>
        <taxon>Eukaryota</taxon>
        <taxon>Metazoa</taxon>
        <taxon>Ecdysozoa</taxon>
        <taxon>Arthropoda</taxon>
        <taxon>Hexapoda</taxon>
        <taxon>Insecta</taxon>
        <taxon>Pterygota</taxon>
        <taxon>Neoptera</taxon>
        <taxon>Endopterygota</taxon>
        <taxon>Diptera</taxon>
        <taxon>Brachycera</taxon>
        <taxon>Muscomorpha</taxon>
        <taxon>Platypezoidea</taxon>
        <taxon>Phoridae</taxon>
        <taxon>Megaseliini</taxon>
        <taxon>Megaselia</taxon>
    </lineage>
</organism>
<dbReference type="Proteomes" id="UP000015102">
    <property type="component" value="Unassembled WGS sequence"/>
</dbReference>
<dbReference type="HOGENOM" id="CLU_2545203_0_0_1"/>
<dbReference type="AlphaFoldDB" id="T1GAT1"/>